<accession>A0A381YI05</accession>
<name>A0A381YI05_9ZZZZ</name>
<gene>
    <name evidence="1" type="ORF">METZ01_LOCUS128911</name>
</gene>
<proteinExistence type="predicted"/>
<protein>
    <submittedName>
        <fullName evidence="1">Uncharacterized protein</fullName>
    </submittedName>
</protein>
<evidence type="ECO:0000313" key="1">
    <source>
        <dbReference type="EMBL" id="SVA76057.1"/>
    </source>
</evidence>
<reference evidence="1" key="1">
    <citation type="submission" date="2018-05" db="EMBL/GenBank/DDBJ databases">
        <authorList>
            <person name="Lanie J.A."/>
            <person name="Ng W.-L."/>
            <person name="Kazmierczak K.M."/>
            <person name="Andrzejewski T.M."/>
            <person name="Davidsen T.M."/>
            <person name="Wayne K.J."/>
            <person name="Tettelin H."/>
            <person name="Glass J.I."/>
            <person name="Rusch D."/>
            <person name="Podicherti R."/>
            <person name="Tsui H.-C.T."/>
            <person name="Winkler M.E."/>
        </authorList>
    </citation>
    <scope>NUCLEOTIDE SEQUENCE</scope>
</reference>
<dbReference type="EMBL" id="UINC01018168">
    <property type="protein sequence ID" value="SVA76057.1"/>
    <property type="molecule type" value="Genomic_DNA"/>
</dbReference>
<sequence length="109" mass="11417">MATEALKVALTAAMSNSETDLLTVASGHTYAVLSVLLCETGAAAETFDLYVRDDAGANDYYIYKTQALGANATFEHTSKFVLQAGDVLSGITASAANVDVVVSYLDQTL</sequence>
<organism evidence="1">
    <name type="scientific">marine metagenome</name>
    <dbReference type="NCBI Taxonomy" id="408172"/>
    <lineage>
        <taxon>unclassified sequences</taxon>
        <taxon>metagenomes</taxon>
        <taxon>ecological metagenomes</taxon>
    </lineage>
</organism>
<dbReference type="AlphaFoldDB" id="A0A381YI05"/>